<feature type="region of interest" description="Disordered" evidence="1">
    <location>
        <begin position="1"/>
        <end position="46"/>
    </location>
</feature>
<feature type="compositionally biased region" description="Polar residues" evidence="1">
    <location>
        <begin position="24"/>
        <end position="34"/>
    </location>
</feature>
<proteinExistence type="predicted"/>
<protein>
    <submittedName>
        <fullName evidence="2">Uncharacterized protein</fullName>
    </submittedName>
</protein>
<dbReference type="AlphaFoldDB" id="A0A1A6HM07"/>
<sequence>MMQWLATKSPKKEAPESPKKNDSGVPQWSSQFLQKSPLPTKRATTSSLLDRWLKQEKEEEVMAKRPHSLSDTVAKPPSGLKDSMNFLKHFGILLKFSGKERIDIRSL</sequence>
<feature type="region of interest" description="Disordered" evidence="1">
    <location>
        <begin position="59"/>
        <end position="78"/>
    </location>
</feature>
<accession>A0A1A6HM07</accession>
<feature type="compositionally biased region" description="Basic and acidic residues" evidence="1">
    <location>
        <begin position="10"/>
        <end position="22"/>
    </location>
</feature>
<dbReference type="EMBL" id="LZPO01027372">
    <property type="protein sequence ID" value="OBS78995.1"/>
    <property type="molecule type" value="Genomic_DNA"/>
</dbReference>
<gene>
    <name evidence="2" type="ORF">A6R68_18605</name>
</gene>
<evidence type="ECO:0000313" key="3">
    <source>
        <dbReference type="Proteomes" id="UP000092124"/>
    </source>
</evidence>
<name>A0A1A6HM07_NEOLE</name>
<dbReference type="Proteomes" id="UP000092124">
    <property type="component" value="Unassembled WGS sequence"/>
</dbReference>
<organism evidence="2 3">
    <name type="scientific">Neotoma lepida</name>
    <name type="common">Desert woodrat</name>
    <dbReference type="NCBI Taxonomy" id="56216"/>
    <lineage>
        <taxon>Eukaryota</taxon>
        <taxon>Metazoa</taxon>
        <taxon>Chordata</taxon>
        <taxon>Craniata</taxon>
        <taxon>Vertebrata</taxon>
        <taxon>Euteleostomi</taxon>
        <taxon>Mammalia</taxon>
        <taxon>Eutheria</taxon>
        <taxon>Euarchontoglires</taxon>
        <taxon>Glires</taxon>
        <taxon>Rodentia</taxon>
        <taxon>Myomorpha</taxon>
        <taxon>Muroidea</taxon>
        <taxon>Cricetidae</taxon>
        <taxon>Neotominae</taxon>
        <taxon>Neotoma</taxon>
    </lineage>
</organism>
<evidence type="ECO:0000256" key="1">
    <source>
        <dbReference type="SAM" id="MobiDB-lite"/>
    </source>
</evidence>
<reference evidence="2 3" key="1">
    <citation type="submission" date="2016-06" db="EMBL/GenBank/DDBJ databases">
        <title>The Draft Genome Sequence and Annotation of the Desert Woodrat Neotoma lepida.</title>
        <authorList>
            <person name="Campbell M."/>
            <person name="Oakeson K.F."/>
            <person name="Yandell M."/>
            <person name="Halpert J.R."/>
            <person name="Dearing D."/>
        </authorList>
    </citation>
    <scope>NUCLEOTIDE SEQUENCE [LARGE SCALE GENOMIC DNA]</scope>
    <source>
        <strain evidence="2">417</strain>
        <tissue evidence="2">Liver</tissue>
    </source>
</reference>
<evidence type="ECO:0000313" key="2">
    <source>
        <dbReference type="EMBL" id="OBS78995.1"/>
    </source>
</evidence>
<dbReference type="OrthoDB" id="2111841at2759"/>
<keyword evidence="3" id="KW-1185">Reference proteome</keyword>
<comment type="caution">
    <text evidence="2">The sequence shown here is derived from an EMBL/GenBank/DDBJ whole genome shotgun (WGS) entry which is preliminary data.</text>
</comment>
<dbReference type="STRING" id="56216.A0A1A6HM07"/>